<keyword evidence="10" id="KW-0393">Immunoglobulin domain</keyword>
<evidence type="ECO:0000256" key="5">
    <source>
        <dbReference type="ARBA" id="ARBA00022989"/>
    </source>
</evidence>
<dbReference type="EMBL" id="JAHUTI010060872">
    <property type="protein sequence ID" value="MED6252136.1"/>
    <property type="molecule type" value="Genomic_DNA"/>
</dbReference>
<keyword evidence="4 13" id="KW-0732">Signal</keyword>
<feature type="domain" description="Ig-like" evidence="14">
    <location>
        <begin position="22"/>
        <end position="126"/>
    </location>
</feature>
<gene>
    <name evidence="15" type="ORF">ATANTOWER_007451</name>
</gene>
<evidence type="ECO:0000256" key="11">
    <source>
        <dbReference type="SAM" id="MobiDB-lite"/>
    </source>
</evidence>
<evidence type="ECO:0000256" key="12">
    <source>
        <dbReference type="SAM" id="Phobius"/>
    </source>
</evidence>
<accession>A0ABU7BQB4</accession>
<dbReference type="InterPro" id="IPR003599">
    <property type="entry name" value="Ig_sub"/>
</dbReference>
<name>A0ABU7BQB4_9TELE</name>
<dbReference type="InterPro" id="IPR003598">
    <property type="entry name" value="Ig_sub2"/>
</dbReference>
<feature type="region of interest" description="Disordered" evidence="11">
    <location>
        <begin position="347"/>
        <end position="383"/>
    </location>
</feature>
<dbReference type="PANTHER" id="PTHR25466:SF14">
    <property type="entry name" value="BUTYROPHILIN SUBFAMILY 2 MEMBER A2-LIKE-RELATED"/>
    <property type="match status" value="1"/>
</dbReference>
<keyword evidence="5 12" id="KW-1133">Transmembrane helix</keyword>
<dbReference type="PANTHER" id="PTHR25466">
    <property type="entry name" value="T-LYMPHOCYTE ACTIVATION ANTIGEN"/>
    <property type="match status" value="1"/>
</dbReference>
<feature type="chain" id="PRO_5045293577" description="Ig-like domain-containing protein" evidence="13">
    <location>
        <begin position="23"/>
        <end position="383"/>
    </location>
</feature>
<keyword evidence="16" id="KW-1185">Reference proteome</keyword>
<reference evidence="15 16" key="1">
    <citation type="submission" date="2021-07" db="EMBL/GenBank/DDBJ databases">
        <authorList>
            <person name="Palmer J.M."/>
        </authorList>
    </citation>
    <scope>NUCLEOTIDE SEQUENCE [LARGE SCALE GENOMIC DNA]</scope>
    <source>
        <strain evidence="15 16">AT_MEX2019</strain>
        <tissue evidence="15">Muscle</tissue>
    </source>
</reference>
<dbReference type="Pfam" id="PF13927">
    <property type="entry name" value="Ig_3"/>
    <property type="match status" value="1"/>
</dbReference>
<evidence type="ECO:0000256" key="1">
    <source>
        <dbReference type="ARBA" id="ARBA00004251"/>
    </source>
</evidence>
<proteinExistence type="predicted"/>
<dbReference type="Proteomes" id="UP001345963">
    <property type="component" value="Unassembled WGS sequence"/>
</dbReference>
<evidence type="ECO:0000256" key="3">
    <source>
        <dbReference type="ARBA" id="ARBA00022692"/>
    </source>
</evidence>
<comment type="caution">
    <text evidence="15">The sequence shown here is derived from an EMBL/GenBank/DDBJ whole genome shotgun (WGS) entry which is preliminary data.</text>
</comment>
<comment type="subcellular location">
    <subcellularLocation>
        <location evidence="1">Cell membrane</location>
        <topology evidence="1">Single-pass type I membrane protein</topology>
    </subcellularLocation>
</comment>
<evidence type="ECO:0000256" key="4">
    <source>
        <dbReference type="ARBA" id="ARBA00022729"/>
    </source>
</evidence>
<dbReference type="InterPro" id="IPR051713">
    <property type="entry name" value="T-cell_Activation_Regulation"/>
</dbReference>
<organism evidence="15 16">
    <name type="scientific">Ataeniobius toweri</name>
    <dbReference type="NCBI Taxonomy" id="208326"/>
    <lineage>
        <taxon>Eukaryota</taxon>
        <taxon>Metazoa</taxon>
        <taxon>Chordata</taxon>
        <taxon>Craniata</taxon>
        <taxon>Vertebrata</taxon>
        <taxon>Euteleostomi</taxon>
        <taxon>Actinopterygii</taxon>
        <taxon>Neopterygii</taxon>
        <taxon>Teleostei</taxon>
        <taxon>Neoteleostei</taxon>
        <taxon>Acanthomorphata</taxon>
        <taxon>Ovalentaria</taxon>
        <taxon>Atherinomorphae</taxon>
        <taxon>Cyprinodontiformes</taxon>
        <taxon>Goodeidae</taxon>
        <taxon>Ataeniobius</taxon>
    </lineage>
</organism>
<dbReference type="InterPro" id="IPR013783">
    <property type="entry name" value="Ig-like_fold"/>
</dbReference>
<feature type="transmembrane region" description="Helical" evidence="12">
    <location>
        <begin position="319"/>
        <end position="342"/>
    </location>
</feature>
<dbReference type="InterPro" id="IPR036179">
    <property type="entry name" value="Ig-like_dom_sf"/>
</dbReference>
<keyword evidence="3 12" id="KW-0812">Transmembrane</keyword>
<feature type="domain" description="Ig-like" evidence="14">
    <location>
        <begin position="205"/>
        <end position="302"/>
    </location>
</feature>
<dbReference type="SMART" id="SM00408">
    <property type="entry name" value="IGc2"/>
    <property type="match status" value="2"/>
</dbReference>
<dbReference type="CDD" id="cd00096">
    <property type="entry name" value="Ig"/>
    <property type="match status" value="1"/>
</dbReference>
<dbReference type="PROSITE" id="PS50835">
    <property type="entry name" value="IG_LIKE"/>
    <property type="match status" value="2"/>
</dbReference>
<evidence type="ECO:0000313" key="15">
    <source>
        <dbReference type="EMBL" id="MED6252136.1"/>
    </source>
</evidence>
<evidence type="ECO:0000256" key="9">
    <source>
        <dbReference type="ARBA" id="ARBA00023180"/>
    </source>
</evidence>
<keyword evidence="8" id="KW-0675">Receptor</keyword>
<dbReference type="Gene3D" id="2.60.40.10">
    <property type="entry name" value="Immunoglobulins"/>
    <property type="match status" value="3"/>
</dbReference>
<dbReference type="InterPro" id="IPR013106">
    <property type="entry name" value="Ig_V-set"/>
</dbReference>
<evidence type="ECO:0000256" key="13">
    <source>
        <dbReference type="SAM" id="SignalP"/>
    </source>
</evidence>
<dbReference type="InterPro" id="IPR007110">
    <property type="entry name" value="Ig-like_dom"/>
</dbReference>
<evidence type="ECO:0000256" key="2">
    <source>
        <dbReference type="ARBA" id="ARBA00022475"/>
    </source>
</evidence>
<dbReference type="Pfam" id="PF07686">
    <property type="entry name" value="V-set"/>
    <property type="match status" value="1"/>
</dbReference>
<sequence>MTRFSFTKIFGLFYLVWTFIRGDTEVFCQFSRTCILPCSFPVGNEVVIHWIKQLPEKAQVHSYYHNSDQLGLQSLDFKGRTSLYHEKIPNGNASLQLSNVVVRDEGKYQCYTSTINGNKETFIQLKVYAPVEKVTIEKLVDKINCHSEEIYPRPTVTWNTKSPVTPQEDILETTKKLFNISSFILLSADYPDQTHNCTISSTRNKRTATLSKQAQRNSSDTEATIECQALETPLNHLIWRFNYSQLILTWNKAESSYRASVEWEKHVKDVSDQGSLMLKDLTSQHEGTYTCESSNTEETAIASTVLHITKDGDQKTAGIAIGIVIVFGVILLIAIGAGVIFLKKKKSADPPKDTNELEHLSNQPSRVNGDISLNSQTTNAAET</sequence>
<evidence type="ECO:0000256" key="10">
    <source>
        <dbReference type="ARBA" id="ARBA00023319"/>
    </source>
</evidence>
<evidence type="ECO:0000256" key="6">
    <source>
        <dbReference type="ARBA" id="ARBA00023136"/>
    </source>
</evidence>
<feature type="signal peptide" evidence="13">
    <location>
        <begin position="1"/>
        <end position="22"/>
    </location>
</feature>
<evidence type="ECO:0000259" key="14">
    <source>
        <dbReference type="PROSITE" id="PS50835"/>
    </source>
</evidence>
<evidence type="ECO:0000256" key="8">
    <source>
        <dbReference type="ARBA" id="ARBA00023170"/>
    </source>
</evidence>
<keyword evidence="6 12" id="KW-0472">Membrane</keyword>
<keyword evidence="2" id="KW-1003">Cell membrane</keyword>
<evidence type="ECO:0000256" key="7">
    <source>
        <dbReference type="ARBA" id="ARBA00023157"/>
    </source>
</evidence>
<feature type="compositionally biased region" description="Basic and acidic residues" evidence="11">
    <location>
        <begin position="347"/>
        <end position="359"/>
    </location>
</feature>
<keyword evidence="9" id="KW-0325">Glycoprotein</keyword>
<keyword evidence="7" id="KW-1015">Disulfide bond</keyword>
<dbReference type="SUPFAM" id="SSF48726">
    <property type="entry name" value="Immunoglobulin"/>
    <property type="match status" value="2"/>
</dbReference>
<evidence type="ECO:0000313" key="16">
    <source>
        <dbReference type="Proteomes" id="UP001345963"/>
    </source>
</evidence>
<feature type="compositionally biased region" description="Polar residues" evidence="11">
    <location>
        <begin position="360"/>
        <end position="383"/>
    </location>
</feature>
<protein>
    <recommendedName>
        <fullName evidence="14">Ig-like domain-containing protein</fullName>
    </recommendedName>
</protein>
<dbReference type="SMART" id="SM00409">
    <property type="entry name" value="IG"/>
    <property type="match status" value="2"/>
</dbReference>